<dbReference type="OrthoDB" id="1428593at2759"/>
<feature type="non-terminal residue" evidence="1">
    <location>
        <position position="96"/>
    </location>
</feature>
<dbReference type="Proteomes" id="UP001153678">
    <property type="component" value="Unassembled WGS sequence"/>
</dbReference>
<reference evidence="1" key="1">
    <citation type="submission" date="2022-08" db="EMBL/GenBank/DDBJ databases">
        <authorList>
            <person name="Kallberg Y."/>
            <person name="Tangrot J."/>
            <person name="Rosling A."/>
        </authorList>
    </citation>
    <scope>NUCLEOTIDE SEQUENCE</scope>
    <source>
        <strain evidence="1">Wild A</strain>
    </source>
</reference>
<accession>A0A9W4TC00</accession>
<organism evidence="1 2">
    <name type="scientific">Funneliformis geosporum</name>
    <dbReference type="NCBI Taxonomy" id="1117311"/>
    <lineage>
        <taxon>Eukaryota</taxon>
        <taxon>Fungi</taxon>
        <taxon>Fungi incertae sedis</taxon>
        <taxon>Mucoromycota</taxon>
        <taxon>Glomeromycotina</taxon>
        <taxon>Glomeromycetes</taxon>
        <taxon>Glomerales</taxon>
        <taxon>Glomeraceae</taxon>
        <taxon>Funneliformis</taxon>
    </lineage>
</organism>
<protein>
    <submittedName>
        <fullName evidence="1">13346_t:CDS:1</fullName>
    </submittedName>
</protein>
<sequence length="96" mass="11485">YDRTTVAFSQSINRIDQKAIDTNELIDEIKILAVYLSNHQTVTFSEEDNLYDIINNETRYKTTLTAWFQENMNNTEAQNYKYTDFPIYYTWNAKLH</sequence>
<keyword evidence="2" id="KW-1185">Reference proteome</keyword>
<dbReference type="AlphaFoldDB" id="A0A9W4TC00"/>
<feature type="non-terminal residue" evidence="1">
    <location>
        <position position="1"/>
    </location>
</feature>
<gene>
    <name evidence="1" type="ORF">FWILDA_LOCUS19605</name>
</gene>
<dbReference type="EMBL" id="CAMKVN010024556">
    <property type="protein sequence ID" value="CAI2200511.1"/>
    <property type="molecule type" value="Genomic_DNA"/>
</dbReference>
<evidence type="ECO:0000313" key="2">
    <source>
        <dbReference type="Proteomes" id="UP001153678"/>
    </source>
</evidence>
<proteinExistence type="predicted"/>
<comment type="caution">
    <text evidence="1">The sequence shown here is derived from an EMBL/GenBank/DDBJ whole genome shotgun (WGS) entry which is preliminary data.</text>
</comment>
<name>A0A9W4TC00_9GLOM</name>
<evidence type="ECO:0000313" key="1">
    <source>
        <dbReference type="EMBL" id="CAI2200511.1"/>
    </source>
</evidence>